<organism evidence="2 3">
    <name type="scientific">Exophiala viscosa</name>
    <dbReference type="NCBI Taxonomy" id="2486360"/>
    <lineage>
        <taxon>Eukaryota</taxon>
        <taxon>Fungi</taxon>
        <taxon>Dikarya</taxon>
        <taxon>Ascomycota</taxon>
        <taxon>Pezizomycotina</taxon>
        <taxon>Eurotiomycetes</taxon>
        <taxon>Chaetothyriomycetidae</taxon>
        <taxon>Chaetothyriales</taxon>
        <taxon>Herpotrichiellaceae</taxon>
        <taxon>Exophiala</taxon>
    </lineage>
</organism>
<dbReference type="Proteomes" id="UP001203852">
    <property type="component" value="Unassembled WGS sequence"/>
</dbReference>
<accession>A0AAN6DZK1</accession>
<dbReference type="EMBL" id="MU404353">
    <property type="protein sequence ID" value="KAI1613760.1"/>
    <property type="molecule type" value="Genomic_DNA"/>
</dbReference>
<gene>
    <name evidence="2" type="ORF">EDD36DRAFT_206713</name>
</gene>
<name>A0AAN6DZK1_9EURO</name>
<evidence type="ECO:0000313" key="2">
    <source>
        <dbReference type="EMBL" id="KAI1613760.1"/>
    </source>
</evidence>
<protein>
    <submittedName>
        <fullName evidence="2">Uncharacterized protein</fullName>
    </submittedName>
</protein>
<keyword evidence="3" id="KW-1185">Reference proteome</keyword>
<sequence length="409" mass="45388">MKERRTTAPAPASGPISLSAILGLNHLVLSKPPNAQDSKASRPAAKDNVEHTHSNILRDAASIIGCFLMLRPPSADMPEYGLERKFWKHPFVVMGCLIGECSRVLELQICMVNSFQWIQDRRQVRNFVEQKNQMARRYIPISPNPPSDLSNPKQVQVIQGDQLRHSSWVNIEKVYMIGKDAIDVSRFSELTRLTLNSLNDIRQALSMPRLTKFYEEPSSPESKSATNENRKVSMIENSGTTQVTKDPDTTFTRNAVRAIQVSHDTTAHRSTRPTPPPPHDHTRSSLRVNTSAHISGTHPTTTVAEGLLQSAPSSCQPTNETYSEASSHDLDLTRRKQYNSITTPEGAVKDILNGSSSVCLSRQANNDWPPFFTELLTQLVCQGVLSIQPQTHAVAPENLSDNLGPNDTI</sequence>
<evidence type="ECO:0000256" key="1">
    <source>
        <dbReference type="SAM" id="MobiDB-lite"/>
    </source>
</evidence>
<comment type="caution">
    <text evidence="2">The sequence shown here is derived from an EMBL/GenBank/DDBJ whole genome shotgun (WGS) entry which is preliminary data.</text>
</comment>
<feature type="region of interest" description="Disordered" evidence="1">
    <location>
        <begin position="213"/>
        <end position="247"/>
    </location>
</feature>
<reference evidence="2" key="1">
    <citation type="journal article" date="2022" name="bioRxiv">
        <title>Deciphering the potential niche of two novel black yeast fungi from a biological soil crust based on their genomes, phenotypes, and melanin regulation.</title>
        <authorList>
            <consortium name="DOE Joint Genome Institute"/>
            <person name="Carr E.C."/>
            <person name="Barton Q."/>
            <person name="Grambo S."/>
            <person name="Sullivan M."/>
            <person name="Renfro C.M."/>
            <person name="Kuo A."/>
            <person name="Pangilinan J."/>
            <person name="Lipzen A."/>
            <person name="Keymanesh K."/>
            <person name="Savage E."/>
            <person name="Barry K."/>
            <person name="Grigoriev I.V."/>
            <person name="Riekhof W.R."/>
            <person name="Harris S.S."/>
        </authorList>
    </citation>
    <scope>NUCLEOTIDE SEQUENCE</scope>
    <source>
        <strain evidence="2">JF 03-4F</strain>
    </source>
</reference>
<evidence type="ECO:0000313" key="3">
    <source>
        <dbReference type="Proteomes" id="UP001203852"/>
    </source>
</evidence>
<feature type="compositionally biased region" description="Polar residues" evidence="1">
    <location>
        <begin position="235"/>
        <end position="247"/>
    </location>
</feature>
<proteinExistence type="predicted"/>
<dbReference type="AlphaFoldDB" id="A0AAN6DZK1"/>
<feature type="region of interest" description="Disordered" evidence="1">
    <location>
        <begin position="260"/>
        <end position="286"/>
    </location>
</feature>